<dbReference type="EMBL" id="JAQQWM010000009">
    <property type="protein sequence ID" value="KAK8045703.1"/>
    <property type="molecule type" value="Genomic_DNA"/>
</dbReference>
<feature type="region of interest" description="Disordered" evidence="1">
    <location>
        <begin position="84"/>
        <end position="108"/>
    </location>
</feature>
<gene>
    <name evidence="2" type="ORF">PG996_013767</name>
</gene>
<protein>
    <submittedName>
        <fullName evidence="2">Uncharacterized protein</fullName>
    </submittedName>
</protein>
<sequence length="195" mass="20745">MSSNSVTPGRECDVTMDLSETASGAAFDSSYLSDGFEALLRFNAETDLDAVPNGFYIHEVAASGSSNGPVTSNKDSAMAWAPYHPMQSAGLPSGNQSQQIPECTSEQPAHAPMDCAMDCTVDEQKYELDDFYNTPGLEWDPELLEVPTEEADNEVPSQGLAACASGPQCFNCGSSLEWDGATGLLVDCETCFCPN</sequence>
<reference evidence="2 3" key="1">
    <citation type="submission" date="2023-01" db="EMBL/GenBank/DDBJ databases">
        <title>Analysis of 21 Apiospora genomes using comparative genomics revels a genus with tremendous synthesis potential of carbohydrate active enzymes and secondary metabolites.</title>
        <authorList>
            <person name="Sorensen T."/>
        </authorList>
    </citation>
    <scope>NUCLEOTIDE SEQUENCE [LARGE SCALE GENOMIC DNA]</scope>
    <source>
        <strain evidence="2 3">CBS 83171</strain>
    </source>
</reference>
<feature type="compositionally biased region" description="Polar residues" evidence="1">
    <location>
        <begin position="93"/>
        <end position="107"/>
    </location>
</feature>
<evidence type="ECO:0000313" key="3">
    <source>
        <dbReference type="Proteomes" id="UP001446871"/>
    </source>
</evidence>
<comment type="caution">
    <text evidence="2">The sequence shown here is derived from an EMBL/GenBank/DDBJ whole genome shotgun (WGS) entry which is preliminary data.</text>
</comment>
<keyword evidence="3" id="KW-1185">Reference proteome</keyword>
<accession>A0ABR1TGE2</accession>
<dbReference type="Proteomes" id="UP001446871">
    <property type="component" value="Unassembled WGS sequence"/>
</dbReference>
<organism evidence="2 3">
    <name type="scientific">Apiospora saccharicola</name>
    <dbReference type="NCBI Taxonomy" id="335842"/>
    <lineage>
        <taxon>Eukaryota</taxon>
        <taxon>Fungi</taxon>
        <taxon>Dikarya</taxon>
        <taxon>Ascomycota</taxon>
        <taxon>Pezizomycotina</taxon>
        <taxon>Sordariomycetes</taxon>
        <taxon>Xylariomycetidae</taxon>
        <taxon>Amphisphaeriales</taxon>
        <taxon>Apiosporaceae</taxon>
        <taxon>Apiospora</taxon>
    </lineage>
</organism>
<name>A0ABR1TGE2_9PEZI</name>
<evidence type="ECO:0000313" key="2">
    <source>
        <dbReference type="EMBL" id="KAK8045703.1"/>
    </source>
</evidence>
<proteinExistence type="predicted"/>
<evidence type="ECO:0000256" key="1">
    <source>
        <dbReference type="SAM" id="MobiDB-lite"/>
    </source>
</evidence>